<gene>
    <name evidence="1" type="ORF">AAF712_003277</name>
</gene>
<evidence type="ECO:0000313" key="1">
    <source>
        <dbReference type="EMBL" id="KAL0069619.1"/>
    </source>
</evidence>
<protein>
    <submittedName>
        <fullName evidence="1">Uncharacterized protein</fullName>
    </submittedName>
</protein>
<accession>A0ABR3A8C9</accession>
<name>A0ABR3A8C9_9AGAR</name>
<organism evidence="1 2">
    <name type="scientific">Marasmius tenuissimus</name>
    <dbReference type="NCBI Taxonomy" id="585030"/>
    <lineage>
        <taxon>Eukaryota</taxon>
        <taxon>Fungi</taxon>
        <taxon>Dikarya</taxon>
        <taxon>Basidiomycota</taxon>
        <taxon>Agaricomycotina</taxon>
        <taxon>Agaricomycetes</taxon>
        <taxon>Agaricomycetidae</taxon>
        <taxon>Agaricales</taxon>
        <taxon>Marasmiineae</taxon>
        <taxon>Marasmiaceae</taxon>
        <taxon>Marasmius</taxon>
    </lineage>
</organism>
<dbReference type="Proteomes" id="UP001437256">
    <property type="component" value="Unassembled WGS sequence"/>
</dbReference>
<dbReference type="EMBL" id="JBBXMP010000011">
    <property type="protein sequence ID" value="KAL0069619.1"/>
    <property type="molecule type" value="Genomic_DNA"/>
</dbReference>
<evidence type="ECO:0000313" key="2">
    <source>
        <dbReference type="Proteomes" id="UP001437256"/>
    </source>
</evidence>
<comment type="caution">
    <text evidence="1">The sequence shown here is derived from an EMBL/GenBank/DDBJ whole genome shotgun (WGS) entry which is preliminary data.</text>
</comment>
<sequence length="95" mass="10988">MSRIIKVVWFALPPYCISTKHIDHFPQALLPTKFRAQPLAQKIVDNLISSGKDGWYRPTQWKDAQHRPFSASTNYLREGAEQKTINERADVFSQT</sequence>
<reference evidence="1 2" key="1">
    <citation type="submission" date="2024-05" db="EMBL/GenBank/DDBJ databases">
        <title>A draft genome resource for the thread blight pathogen Marasmius tenuissimus strain MS-2.</title>
        <authorList>
            <person name="Yulfo-Soto G.E."/>
            <person name="Baruah I.K."/>
            <person name="Amoako-Attah I."/>
            <person name="Bukari Y."/>
            <person name="Meinhardt L.W."/>
            <person name="Bailey B.A."/>
            <person name="Cohen S.P."/>
        </authorList>
    </citation>
    <scope>NUCLEOTIDE SEQUENCE [LARGE SCALE GENOMIC DNA]</scope>
    <source>
        <strain evidence="1 2">MS-2</strain>
    </source>
</reference>
<proteinExistence type="predicted"/>
<keyword evidence="2" id="KW-1185">Reference proteome</keyword>